<comment type="similarity">
    <text evidence="2">Belongs to the protein kinase superfamily. Ser/Thr protein kinase family.</text>
</comment>
<proteinExistence type="inferred from homology"/>
<keyword evidence="8" id="KW-0808">Transferase</keyword>
<dbReference type="FunFam" id="3.80.10.10:FF:000095">
    <property type="entry name" value="LRR receptor-like serine/threonine-protein kinase GSO1"/>
    <property type="match status" value="2"/>
</dbReference>
<evidence type="ECO:0000256" key="10">
    <source>
        <dbReference type="ARBA" id="ARBA00022729"/>
    </source>
</evidence>
<evidence type="ECO:0000256" key="23">
    <source>
        <dbReference type="SAM" id="SignalP"/>
    </source>
</evidence>
<keyword evidence="6" id="KW-0597">Phosphoprotein</keyword>
<dbReference type="Gene3D" id="3.30.200.20">
    <property type="entry name" value="Phosphorylase Kinase, domain 1"/>
    <property type="match status" value="1"/>
</dbReference>
<dbReference type="InterPro" id="IPR001611">
    <property type="entry name" value="Leu-rich_rpt"/>
</dbReference>
<evidence type="ECO:0000256" key="22">
    <source>
        <dbReference type="SAM" id="Phobius"/>
    </source>
</evidence>
<dbReference type="GO" id="GO:0004674">
    <property type="term" value="F:protein serine/threonine kinase activity"/>
    <property type="evidence" value="ECO:0007669"/>
    <property type="project" value="UniProtKB-KW"/>
</dbReference>
<evidence type="ECO:0000256" key="11">
    <source>
        <dbReference type="ARBA" id="ARBA00022737"/>
    </source>
</evidence>
<reference evidence="25 26" key="1">
    <citation type="submission" date="2020-08" db="EMBL/GenBank/DDBJ databases">
        <title>Plant Genome Project.</title>
        <authorList>
            <person name="Zhang R.-G."/>
        </authorList>
    </citation>
    <scope>NUCLEOTIDE SEQUENCE [LARGE SCALE GENOMIC DNA]</scope>
    <source>
        <tissue evidence="25">Rhizome</tissue>
    </source>
</reference>
<dbReference type="SMART" id="SM00369">
    <property type="entry name" value="LRR_TYP"/>
    <property type="match status" value="7"/>
</dbReference>
<evidence type="ECO:0000256" key="7">
    <source>
        <dbReference type="ARBA" id="ARBA00022614"/>
    </source>
</evidence>
<comment type="subcellular location">
    <subcellularLocation>
        <location evidence="1">Cell membrane</location>
        <topology evidence="1">Single-pass membrane protein</topology>
    </subcellularLocation>
</comment>
<keyword evidence="11" id="KW-0677">Repeat</keyword>
<evidence type="ECO:0000256" key="20">
    <source>
        <dbReference type="ARBA" id="ARBA00048679"/>
    </source>
</evidence>
<evidence type="ECO:0000313" key="26">
    <source>
        <dbReference type="Proteomes" id="UP000734854"/>
    </source>
</evidence>
<name>A0A8J5GCX9_ZINOF</name>
<dbReference type="Gene3D" id="1.10.510.10">
    <property type="entry name" value="Transferase(Phosphotransferase) domain 1"/>
    <property type="match status" value="1"/>
</dbReference>
<dbReference type="InterPro" id="IPR000719">
    <property type="entry name" value="Prot_kinase_dom"/>
</dbReference>
<dbReference type="InterPro" id="IPR013210">
    <property type="entry name" value="LRR_N_plant-typ"/>
</dbReference>
<dbReference type="SUPFAM" id="SSF56112">
    <property type="entry name" value="Protein kinase-like (PK-like)"/>
    <property type="match status" value="1"/>
</dbReference>
<dbReference type="Proteomes" id="UP000734854">
    <property type="component" value="Unassembled WGS sequence"/>
</dbReference>
<dbReference type="InterPro" id="IPR011009">
    <property type="entry name" value="Kinase-like_dom_sf"/>
</dbReference>
<evidence type="ECO:0000256" key="21">
    <source>
        <dbReference type="PROSITE-ProRule" id="PRU10141"/>
    </source>
</evidence>
<dbReference type="InterPro" id="IPR017441">
    <property type="entry name" value="Protein_kinase_ATP_BS"/>
</dbReference>
<dbReference type="FunFam" id="1.10.510.10:FF:000358">
    <property type="entry name" value="Putative leucine-rich repeat receptor-like serine/threonine-protein kinase"/>
    <property type="match status" value="1"/>
</dbReference>
<dbReference type="PANTHER" id="PTHR48056:SF34">
    <property type="entry name" value="LRR RECEPTOR-LIKE SERINE_THREONINE-PROTEIN KINASE ERL1"/>
    <property type="match status" value="1"/>
</dbReference>
<organism evidence="25 26">
    <name type="scientific">Zingiber officinale</name>
    <name type="common">Ginger</name>
    <name type="synonym">Amomum zingiber</name>
    <dbReference type="NCBI Taxonomy" id="94328"/>
    <lineage>
        <taxon>Eukaryota</taxon>
        <taxon>Viridiplantae</taxon>
        <taxon>Streptophyta</taxon>
        <taxon>Embryophyta</taxon>
        <taxon>Tracheophyta</taxon>
        <taxon>Spermatophyta</taxon>
        <taxon>Magnoliopsida</taxon>
        <taxon>Liliopsida</taxon>
        <taxon>Zingiberales</taxon>
        <taxon>Zingiberaceae</taxon>
        <taxon>Zingiber</taxon>
    </lineage>
</organism>
<dbReference type="GO" id="GO:0005524">
    <property type="term" value="F:ATP binding"/>
    <property type="evidence" value="ECO:0007669"/>
    <property type="project" value="UniProtKB-UniRule"/>
</dbReference>
<evidence type="ECO:0000256" key="19">
    <source>
        <dbReference type="ARBA" id="ARBA00047899"/>
    </source>
</evidence>
<gene>
    <name evidence="25" type="ORF">ZIOFF_040664</name>
</gene>
<evidence type="ECO:0000256" key="5">
    <source>
        <dbReference type="ARBA" id="ARBA00022527"/>
    </source>
</evidence>
<feature type="domain" description="Protein kinase" evidence="24">
    <location>
        <begin position="652"/>
        <end position="944"/>
    </location>
</feature>
<evidence type="ECO:0000256" key="14">
    <source>
        <dbReference type="ARBA" id="ARBA00022840"/>
    </source>
</evidence>
<dbReference type="Pfam" id="PF07714">
    <property type="entry name" value="PK_Tyr_Ser-Thr"/>
    <property type="match status" value="1"/>
</dbReference>
<evidence type="ECO:0000256" key="12">
    <source>
        <dbReference type="ARBA" id="ARBA00022741"/>
    </source>
</evidence>
<evidence type="ECO:0000256" key="13">
    <source>
        <dbReference type="ARBA" id="ARBA00022777"/>
    </source>
</evidence>
<dbReference type="FunFam" id="3.80.10.10:FF:000041">
    <property type="entry name" value="LRR receptor-like serine/threonine-protein kinase ERECTA"/>
    <property type="match status" value="1"/>
</dbReference>
<evidence type="ECO:0000256" key="16">
    <source>
        <dbReference type="ARBA" id="ARBA00023136"/>
    </source>
</evidence>
<keyword evidence="7" id="KW-0433">Leucine-rich repeat</keyword>
<dbReference type="PROSITE" id="PS00107">
    <property type="entry name" value="PROTEIN_KINASE_ATP"/>
    <property type="match status" value="1"/>
</dbReference>
<keyword evidence="9 22" id="KW-0812">Transmembrane</keyword>
<evidence type="ECO:0000256" key="1">
    <source>
        <dbReference type="ARBA" id="ARBA00004162"/>
    </source>
</evidence>
<dbReference type="PRINTS" id="PR00019">
    <property type="entry name" value="LEURICHRPT"/>
</dbReference>
<dbReference type="SMART" id="SM00365">
    <property type="entry name" value="LRR_SD22"/>
    <property type="match status" value="5"/>
</dbReference>
<evidence type="ECO:0000313" key="25">
    <source>
        <dbReference type="EMBL" id="KAG6500809.1"/>
    </source>
</evidence>
<comment type="catalytic activity">
    <reaction evidence="19">
        <text>L-threonyl-[protein] + ATP = O-phospho-L-threonyl-[protein] + ADP + H(+)</text>
        <dbReference type="Rhea" id="RHEA:46608"/>
        <dbReference type="Rhea" id="RHEA-COMP:11060"/>
        <dbReference type="Rhea" id="RHEA-COMP:11605"/>
        <dbReference type="ChEBI" id="CHEBI:15378"/>
        <dbReference type="ChEBI" id="CHEBI:30013"/>
        <dbReference type="ChEBI" id="CHEBI:30616"/>
        <dbReference type="ChEBI" id="CHEBI:61977"/>
        <dbReference type="ChEBI" id="CHEBI:456216"/>
        <dbReference type="EC" id="2.7.11.1"/>
    </reaction>
</comment>
<keyword evidence="17" id="KW-0675">Receptor</keyword>
<dbReference type="InterPro" id="IPR032675">
    <property type="entry name" value="LRR_dom_sf"/>
</dbReference>
<sequence length="973" mass="107020">MTSSMVAKHAIFAFLLRLIAAVVAADRPLTPPLLLERDALLAFKSRLTEQGALTNWNRTTHVCDFVRVQCDRSRRHVTSLMLNSSQIAGPLSPTLTNLTQLIYLDLYDNNLTGSIPNEFSSWRLLRYLDLSFNRLVGTIPPSLGYISSLVYLALPHNNLKDEVPRSFFRNLSLIEFIDLSDNALSGQIPSGSENALPHLSFFNLYLNSLSGALPKWLSNSTDLFLLDVENNHLSGELPTEMIPHWSHLQILHLSDNNLTSHDNNTNLEPFFLALSNCSSLQQLEMGRLGVGGSLPTTLLNLSVLNLEGNRISGGIPSGISNLSSLTLLNLSGNLLRGPIPKEIFRLHELERLFISSNSLSSSIPVEISNATSLGLVDLSGNFLSGAIPTSIGNLSRRLAYLYLHNNRLSGSIPSSLGNCVSLMELDLSHNRLTGAIPREISGFLKIFLNLSNNFLHGHLPWELSKMAQVQEIDLSFNNLTGIIISQLSDCYELRLLDLSNNDLTGQLPPKLGDLRNLETLDVSFNKLDGEIPLTLNNCKSLTLLDLSNNDFNGSVPTGGVFTNLFYHGNPHLCGPLNRKACRRSSRSRKLLAIVAVGASVFAFVVTICCVKLIRKIWYLGIRGAGNGSSSPVVRSNYPRISHRELVEATEDFDLGRLIGSGSYGRVYRGVLRDGTNVAVKVLNLQTGNSTKSFNRECQVLKRIRHRNLMRIITACSHPDFKALVLPFMANGSLESHLHNDSCRLSLVQRASICSDIAEGMAYLHHHSPVKVIHCDLKPSNVLLNDEMTALVSDFGISRLVTTVGVGNTVENMGNSTVNMLYGSIGYIAPEYGYGSNPSTKGDVYSFGVLVLEVVTRKRPTDEMFGEGVSLHKWAKSHYHGREAMIIDSQLASEVRHQAPELRKIWDVGISEMLELGLLCTQESASSRPTMMDVADDLDRLKRYLAGDMTATFASSLGMSSSTFGETSQSNFGD</sequence>
<dbReference type="InterPro" id="IPR001245">
    <property type="entry name" value="Ser-Thr/Tyr_kinase_cat_dom"/>
</dbReference>
<evidence type="ECO:0000256" key="4">
    <source>
        <dbReference type="ARBA" id="ARBA00022475"/>
    </source>
</evidence>
<comment type="caution">
    <text evidence="25">The sequence shown here is derived from an EMBL/GenBank/DDBJ whole genome shotgun (WGS) entry which is preliminary data.</text>
</comment>
<evidence type="ECO:0000256" key="8">
    <source>
        <dbReference type="ARBA" id="ARBA00022679"/>
    </source>
</evidence>
<evidence type="ECO:0000256" key="6">
    <source>
        <dbReference type="ARBA" id="ARBA00022553"/>
    </source>
</evidence>
<keyword evidence="5" id="KW-0723">Serine/threonine-protein kinase</keyword>
<dbReference type="EMBL" id="JACMSC010000011">
    <property type="protein sequence ID" value="KAG6500809.1"/>
    <property type="molecule type" value="Genomic_DNA"/>
</dbReference>
<keyword evidence="4" id="KW-1003">Cell membrane</keyword>
<feature type="chain" id="PRO_5035326479" description="non-specific serine/threonine protein kinase" evidence="23">
    <location>
        <begin position="26"/>
        <end position="973"/>
    </location>
</feature>
<dbReference type="AlphaFoldDB" id="A0A8J5GCX9"/>
<keyword evidence="18" id="KW-0325">Glycoprotein</keyword>
<dbReference type="GO" id="GO:0005886">
    <property type="term" value="C:plasma membrane"/>
    <property type="evidence" value="ECO:0007669"/>
    <property type="project" value="UniProtKB-SubCell"/>
</dbReference>
<dbReference type="FunFam" id="3.30.200.20:FF:000543">
    <property type="entry name" value="Putative leucine-rich repeat receptor-like serine/threonine-protein kinase"/>
    <property type="match status" value="1"/>
</dbReference>
<dbReference type="CDD" id="cd14066">
    <property type="entry name" value="STKc_IRAK"/>
    <property type="match status" value="1"/>
</dbReference>
<dbReference type="Pfam" id="PF00560">
    <property type="entry name" value="LRR_1"/>
    <property type="match status" value="3"/>
</dbReference>
<keyword evidence="26" id="KW-1185">Reference proteome</keyword>
<evidence type="ECO:0000256" key="18">
    <source>
        <dbReference type="ARBA" id="ARBA00023180"/>
    </source>
</evidence>
<dbReference type="SUPFAM" id="SSF52058">
    <property type="entry name" value="L domain-like"/>
    <property type="match status" value="1"/>
</dbReference>
<dbReference type="PROSITE" id="PS50011">
    <property type="entry name" value="PROTEIN_KINASE_DOM"/>
    <property type="match status" value="1"/>
</dbReference>
<comment type="catalytic activity">
    <reaction evidence="20">
        <text>L-seryl-[protein] + ATP = O-phospho-L-seryl-[protein] + ADP + H(+)</text>
        <dbReference type="Rhea" id="RHEA:17989"/>
        <dbReference type="Rhea" id="RHEA-COMP:9863"/>
        <dbReference type="Rhea" id="RHEA-COMP:11604"/>
        <dbReference type="ChEBI" id="CHEBI:15378"/>
        <dbReference type="ChEBI" id="CHEBI:29999"/>
        <dbReference type="ChEBI" id="CHEBI:30616"/>
        <dbReference type="ChEBI" id="CHEBI:83421"/>
        <dbReference type="ChEBI" id="CHEBI:456216"/>
        <dbReference type="EC" id="2.7.11.1"/>
    </reaction>
</comment>
<evidence type="ECO:0000256" key="15">
    <source>
        <dbReference type="ARBA" id="ARBA00022989"/>
    </source>
</evidence>
<feature type="binding site" evidence="21">
    <location>
        <position position="680"/>
    </location>
    <ligand>
        <name>ATP</name>
        <dbReference type="ChEBI" id="CHEBI:30616"/>
    </ligand>
</feature>
<keyword evidence="14 21" id="KW-0067">ATP-binding</keyword>
<protein>
    <recommendedName>
        <fullName evidence="3">non-specific serine/threonine protein kinase</fullName>
        <ecNumber evidence="3">2.7.11.1</ecNumber>
    </recommendedName>
</protein>
<keyword evidence="10 23" id="KW-0732">Signal</keyword>
<dbReference type="SUPFAM" id="SSF52047">
    <property type="entry name" value="RNI-like"/>
    <property type="match status" value="1"/>
</dbReference>
<keyword evidence="16 22" id="KW-0472">Membrane</keyword>
<keyword evidence="15 22" id="KW-1133">Transmembrane helix</keyword>
<dbReference type="PROSITE" id="PS00108">
    <property type="entry name" value="PROTEIN_KINASE_ST"/>
    <property type="match status" value="1"/>
</dbReference>
<evidence type="ECO:0000256" key="17">
    <source>
        <dbReference type="ARBA" id="ARBA00023170"/>
    </source>
</evidence>
<accession>A0A8J5GCX9</accession>
<dbReference type="SMART" id="SM00220">
    <property type="entry name" value="S_TKc"/>
    <property type="match status" value="1"/>
</dbReference>
<dbReference type="Gene3D" id="3.80.10.10">
    <property type="entry name" value="Ribonuclease Inhibitor"/>
    <property type="match status" value="3"/>
</dbReference>
<dbReference type="Pfam" id="PF08263">
    <property type="entry name" value="LRRNT_2"/>
    <property type="match status" value="1"/>
</dbReference>
<feature type="transmembrane region" description="Helical" evidence="22">
    <location>
        <begin position="590"/>
        <end position="613"/>
    </location>
</feature>
<dbReference type="InterPro" id="IPR050647">
    <property type="entry name" value="Plant_LRR-RLKs"/>
</dbReference>
<dbReference type="InterPro" id="IPR008271">
    <property type="entry name" value="Ser/Thr_kinase_AS"/>
</dbReference>
<evidence type="ECO:0000256" key="9">
    <source>
        <dbReference type="ARBA" id="ARBA00022692"/>
    </source>
</evidence>
<keyword evidence="12 21" id="KW-0547">Nucleotide-binding</keyword>
<evidence type="ECO:0000259" key="24">
    <source>
        <dbReference type="PROSITE" id="PS50011"/>
    </source>
</evidence>
<dbReference type="EC" id="2.7.11.1" evidence="3"/>
<keyword evidence="13" id="KW-0418">Kinase</keyword>
<feature type="signal peptide" evidence="23">
    <location>
        <begin position="1"/>
        <end position="25"/>
    </location>
</feature>
<dbReference type="GO" id="GO:0033612">
    <property type="term" value="F:receptor serine/threonine kinase binding"/>
    <property type="evidence" value="ECO:0007669"/>
    <property type="project" value="TreeGrafter"/>
</dbReference>
<dbReference type="PROSITE" id="PS51450">
    <property type="entry name" value="LRR"/>
    <property type="match status" value="1"/>
</dbReference>
<dbReference type="PANTHER" id="PTHR48056">
    <property type="entry name" value="LRR RECEPTOR-LIKE SERINE/THREONINE-PROTEIN KINASE-RELATED"/>
    <property type="match status" value="1"/>
</dbReference>
<dbReference type="InterPro" id="IPR003591">
    <property type="entry name" value="Leu-rich_rpt_typical-subtyp"/>
</dbReference>
<evidence type="ECO:0000256" key="2">
    <source>
        <dbReference type="ARBA" id="ARBA00008684"/>
    </source>
</evidence>
<dbReference type="Pfam" id="PF13855">
    <property type="entry name" value="LRR_8"/>
    <property type="match status" value="3"/>
</dbReference>
<evidence type="ECO:0000256" key="3">
    <source>
        <dbReference type="ARBA" id="ARBA00012513"/>
    </source>
</evidence>